<dbReference type="Pfam" id="PF00015">
    <property type="entry name" value="MCPsignal"/>
    <property type="match status" value="1"/>
</dbReference>
<reference evidence="6 7" key="1">
    <citation type="submission" date="2019-09" db="EMBL/GenBank/DDBJ databases">
        <authorList>
            <person name="Valk L.C."/>
        </authorList>
    </citation>
    <scope>NUCLEOTIDE SEQUENCE [LARGE SCALE GENOMIC DNA]</scope>
    <source>
        <strain evidence="6">GalUA</strain>
    </source>
</reference>
<dbReference type="GO" id="GO:0007165">
    <property type="term" value="P:signal transduction"/>
    <property type="evidence" value="ECO:0007669"/>
    <property type="project" value="UniProtKB-KW"/>
</dbReference>
<reference evidence="6 7" key="2">
    <citation type="submission" date="2020-02" db="EMBL/GenBank/DDBJ databases">
        <title>Candidatus Galacturonibacter soehngenii shows hetero-acetogenic catabolism of galacturonic acid but lacks a canonical carbon monoxide dehydrogenase/acetyl-CoA synthase complex.</title>
        <authorList>
            <person name="Diender M."/>
            <person name="Stouten G.R."/>
            <person name="Petersen J.F."/>
            <person name="Nielsen P.H."/>
            <person name="Dueholm M.S."/>
            <person name="Pronk J.T."/>
            <person name="Van Loosdrecht M.C.M."/>
        </authorList>
    </citation>
    <scope>NUCLEOTIDE SEQUENCE [LARGE SCALE GENOMIC DNA]</scope>
    <source>
        <strain evidence="6">GalUA</strain>
    </source>
</reference>
<keyword evidence="4" id="KW-1133">Transmembrane helix</keyword>
<protein>
    <recommendedName>
        <fullName evidence="5">Methyl-accepting transducer domain-containing protein</fullName>
    </recommendedName>
</protein>
<feature type="transmembrane region" description="Helical" evidence="4">
    <location>
        <begin position="129"/>
        <end position="148"/>
    </location>
</feature>
<evidence type="ECO:0000256" key="4">
    <source>
        <dbReference type="SAM" id="Phobius"/>
    </source>
</evidence>
<name>A0A7V7UFY1_9FIRM</name>
<sequence>MDKTNQGVKERKYNDKAQRNKAINWFMLLGTTILYVVYAFVLLNTYRIHATKLWITAIIILLSGIAIAINWTVYCKKPTSDKLGWGSQTSYMIIYSFYLIFAGNTFVRISVIPVLCAAILFYDLKLSKIFCLWTAIVNIIYTIVMMLSKADNMTLNYMELIIMLLTLNTIYKCTDIGHRFSYDMLHTVKDQQKLQNEMLVDILEIAKIVQTKTTKSNQLVQNLSESTEIVNTSISEISATTQANAINIQEQNVMTQSIQQSINQTVQRSEEMVTVANNSTESIKEGLQIMNHLKEQSTYIASANELVVNSMQRLQEKTKEVHDIANIIFNISSQTNLLALNASIESARAGEAGKGFAVVADEIRQLAEQTRKSTENITTIIEELNQNAIEASNNVKESIQSTDNQGGLIATASQSFEKINDNVLVLSDNIEEIDHRLIELAKANNHIVDNISQLSATTEEIMASSEEAAAISEKNLQNADETKEYLSEVIETTKRFDKYLEPTHE</sequence>
<dbReference type="PANTHER" id="PTHR43531:SF11">
    <property type="entry name" value="METHYL-ACCEPTING CHEMOTAXIS PROTEIN 3"/>
    <property type="match status" value="1"/>
</dbReference>
<dbReference type="SMART" id="SM00283">
    <property type="entry name" value="MA"/>
    <property type="match status" value="1"/>
</dbReference>
<comment type="similarity">
    <text evidence="2">Belongs to the methyl-accepting chemotaxis (MCP) protein family.</text>
</comment>
<keyword evidence="3" id="KW-0807">Transducer</keyword>
<dbReference type="GO" id="GO:0004888">
    <property type="term" value="F:transmembrane signaling receptor activity"/>
    <property type="evidence" value="ECO:0007669"/>
    <property type="project" value="TreeGrafter"/>
</dbReference>
<evidence type="ECO:0000256" key="2">
    <source>
        <dbReference type="ARBA" id="ARBA00029447"/>
    </source>
</evidence>
<dbReference type="SUPFAM" id="SSF58104">
    <property type="entry name" value="Methyl-accepting chemotaxis protein (MCP) signaling domain"/>
    <property type="match status" value="1"/>
</dbReference>
<feature type="domain" description="Methyl-accepting transducer" evidence="5">
    <location>
        <begin position="219"/>
        <end position="469"/>
    </location>
</feature>
<gene>
    <name evidence="6" type="ORF">F7O84_10140</name>
</gene>
<dbReference type="PANTHER" id="PTHR43531">
    <property type="entry name" value="PROTEIN ICFG"/>
    <property type="match status" value="1"/>
</dbReference>
<accession>A0A7V7UFY1</accession>
<dbReference type="RefSeq" id="WP_151144556.1">
    <property type="nucleotide sequence ID" value="NZ_WAGX01000005.1"/>
</dbReference>
<keyword evidence="1" id="KW-0145">Chemotaxis</keyword>
<dbReference type="PROSITE" id="PS50111">
    <property type="entry name" value="CHEMOTAXIS_TRANSDUC_2"/>
    <property type="match status" value="1"/>
</dbReference>
<dbReference type="Gene3D" id="1.10.287.950">
    <property type="entry name" value="Methyl-accepting chemotaxis protein"/>
    <property type="match status" value="1"/>
</dbReference>
<dbReference type="GO" id="GO:0006935">
    <property type="term" value="P:chemotaxis"/>
    <property type="evidence" value="ECO:0007669"/>
    <property type="project" value="UniProtKB-KW"/>
</dbReference>
<evidence type="ECO:0000313" key="7">
    <source>
        <dbReference type="Proteomes" id="UP000461768"/>
    </source>
</evidence>
<organism evidence="6 7">
    <name type="scientific">Candidatus Galacturonatibacter soehngenii</name>
    <dbReference type="NCBI Taxonomy" id="2307010"/>
    <lineage>
        <taxon>Bacteria</taxon>
        <taxon>Bacillati</taxon>
        <taxon>Bacillota</taxon>
        <taxon>Clostridia</taxon>
        <taxon>Lachnospirales</taxon>
        <taxon>Lachnospiraceae</taxon>
        <taxon>Candidatus Galacturonatibacter</taxon>
    </lineage>
</organism>
<dbReference type="EMBL" id="WAGX01000005">
    <property type="protein sequence ID" value="KAB1437936.1"/>
    <property type="molecule type" value="Genomic_DNA"/>
</dbReference>
<evidence type="ECO:0000256" key="1">
    <source>
        <dbReference type="ARBA" id="ARBA00022500"/>
    </source>
</evidence>
<dbReference type="AlphaFoldDB" id="A0A7V7UFY1"/>
<feature type="transmembrane region" description="Helical" evidence="4">
    <location>
        <begin position="22"/>
        <end position="41"/>
    </location>
</feature>
<dbReference type="OrthoDB" id="9807021at2"/>
<dbReference type="InterPro" id="IPR051310">
    <property type="entry name" value="MCP_chemotaxis"/>
</dbReference>
<keyword evidence="4" id="KW-0812">Transmembrane</keyword>
<dbReference type="Proteomes" id="UP000461768">
    <property type="component" value="Unassembled WGS sequence"/>
</dbReference>
<dbReference type="InterPro" id="IPR004089">
    <property type="entry name" value="MCPsignal_dom"/>
</dbReference>
<keyword evidence="4" id="KW-0472">Membrane</keyword>
<feature type="transmembrane region" description="Helical" evidence="4">
    <location>
        <begin position="93"/>
        <end position="122"/>
    </location>
</feature>
<proteinExistence type="inferred from homology"/>
<comment type="caution">
    <text evidence="6">The sequence shown here is derived from an EMBL/GenBank/DDBJ whole genome shotgun (WGS) entry which is preliminary data.</text>
</comment>
<feature type="transmembrane region" description="Helical" evidence="4">
    <location>
        <begin position="53"/>
        <end position="73"/>
    </location>
</feature>
<keyword evidence="7" id="KW-1185">Reference proteome</keyword>
<evidence type="ECO:0000259" key="5">
    <source>
        <dbReference type="PROSITE" id="PS50111"/>
    </source>
</evidence>
<dbReference type="GO" id="GO:0005886">
    <property type="term" value="C:plasma membrane"/>
    <property type="evidence" value="ECO:0007669"/>
    <property type="project" value="TreeGrafter"/>
</dbReference>
<evidence type="ECO:0000256" key="3">
    <source>
        <dbReference type="PROSITE-ProRule" id="PRU00284"/>
    </source>
</evidence>
<evidence type="ECO:0000313" key="6">
    <source>
        <dbReference type="EMBL" id="KAB1437936.1"/>
    </source>
</evidence>